<proteinExistence type="predicted"/>
<dbReference type="AlphaFoldDB" id="A0AAE1HYZ6"/>
<evidence type="ECO:0000313" key="2">
    <source>
        <dbReference type="Proteomes" id="UP001219518"/>
    </source>
</evidence>
<comment type="caution">
    <text evidence="1">The sequence shown here is derived from an EMBL/GenBank/DDBJ whole genome shotgun (WGS) entry which is preliminary data.</text>
</comment>
<protein>
    <submittedName>
        <fullName evidence="1">Rho-related GTP-binding protein RhoH</fullName>
    </submittedName>
</protein>
<reference evidence="1" key="2">
    <citation type="journal article" date="2023" name="BMC Genomics">
        <title>Pest status, molecular evolution, and epigenetic factors derived from the genome assembly of Frankliniella fusca, a thysanopteran phytovirus vector.</title>
        <authorList>
            <person name="Catto M.A."/>
            <person name="Labadie P.E."/>
            <person name="Jacobson A.L."/>
            <person name="Kennedy G.G."/>
            <person name="Srinivasan R."/>
            <person name="Hunt B.G."/>
        </authorList>
    </citation>
    <scope>NUCLEOTIDE SEQUENCE</scope>
    <source>
        <strain evidence="1">PL_HMW_Pooled</strain>
    </source>
</reference>
<gene>
    <name evidence="1" type="ORF">KUF71_017602</name>
</gene>
<keyword evidence="2" id="KW-1185">Reference proteome</keyword>
<organism evidence="1 2">
    <name type="scientific">Frankliniella fusca</name>
    <dbReference type="NCBI Taxonomy" id="407009"/>
    <lineage>
        <taxon>Eukaryota</taxon>
        <taxon>Metazoa</taxon>
        <taxon>Ecdysozoa</taxon>
        <taxon>Arthropoda</taxon>
        <taxon>Hexapoda</taxon>
        <taxon>Insecta</taxon>
        <taxon>Pterygota</taxon>
        <taxon>Neoptera</taxon>
        <taxon>Paraneoptera</taxon>
        <taxon>Thysanoptera</taxon>
        <taxon>Terebrantia</taxon>
        <taxon>Thripoidea</taxon>
        <taxon>Thripidae</taxon>
        <taxon>Frankliniella</taxon>
    </lineage>
</organism>
<evidence type="ECO:0000313" key="1">
    <source>
        <dbReference type="EMBL" id="KAK3929116.1"/>
    </source>
</evidence>
<sequence>MTGAQEFFLKVVNGPLTGQMINFIHFYEQRIDYVMVNQFKIFMSNPMFYISFTASKEVVNHNYFMTFHHQTVNKMRSNKPSTTYPVHCLQTSFYQVNFGLPDLSCFPDRKNV</sequence>
<accession>A0AAE1HYZ6</accession>
<dbReference type="Proteomes" id="UP001219518">
    <property type="component" value="Unassembled WGS sequence"/>
</dbReference>
<dbReference type="EMBL" id="JAHWGI010001376">
    <property type="protein sequence ID" value="KAK3929116.1"/>
    <property type="molecule type" value="Genomic_DNA"/>
</dbReference>
<name>A0AAE1HYZ6_9NEOP</name>
<reference evidence="1" key="1">
    <citation type="submission" date="2021-07" db="EMBL/GenBank/DDBJ databases">
        <authorList>
            <person name="Catto M.A."/>
            <person name="Jacobson A."/>
            <person name="Kennedy G."/>
            <person name="Labadie P."/>
            <person name="Hunt B.G."/>
            <person name="Srinivasan R."/>
        </authorList>
    </citation>
    <scope>NUCLEOTIDE SEQUENCE</scope>
    <source>
        <strain evidence="1">PL_HMW_Pooled</strain>
        <tissue evidence="1">Head</tissue>
    </source>
</reference>